<dbReference type="InterPro" id="IPR041698">
    <property type="entry name" value="Methyltransf_25"/>
</dbReference>
<dbReference type="EMBL" id="AP019536">
    <property type="protein sequence ID" value="BBI98949.1"/>
    <property type="molecule type" value="Genomic_DNA"/>
</dbReference>
<evidence type="ECO:0000313" key="2">
    <source>
        <dbReference type="EMBL" id="BBI98949.1"/>
    </source>
</evidence>
<dbReference type="Pfam" id="PF13649">
    <property type="entry name" value="Methyltransf_25"/>
    <property type="match status" value="1"/>
</dbReference>
<organism evidence="2 3">
    <name type="scientific">Ferrigenium kumadai</name>
    <dbReference type="NCBI Taxonomy" id="1682490"/>
    <lineage>
        <taxon>Bacteria</taxon>
        <taxon>Pseudomonadati</taxon>
        <taxon>Pseudomonadota</taxon>
        <taxon>Betaproteobacteria</taxon>
        <taxon>Nitrosomonadales</taxon>
        <taxon>Gallionellaceae</taxon>
        <taxon>Ferrigenium</taxon>
    </lineage>
</organism>
<name>A0AAN1T086_9PROT</name>
<gene>
    <name evidence="2" type="ORF">FGKAn22_06420</name>
</gene>
<protein>
    <recommendedName>
        <fullName evidence="1">Methyltransferase domain-containing protein</fullName>
    </recommendedName>
</protein>
<dbReference type="PANTHER" id="PTHR43591:SF24">
    <property type="entry name" value="2-METHOXY-6-POLYPRENYL-1,4-BENZOQUINOL METHYLASE, MITOCHONDRIAL"/>
    <property type="match status" value="1"/>
</dbReference>
<sequence length="273" mass="29783">MTQPTANPLSASEPWNLVADGYAETNMRVFELFAEEAIAASKLKPGAVVLDVACGPGTLALKVASTASKVHGIDFSESMLAIFKKKIEQAGHGNIALHCGDAQTLPYADQTFDAAFSMFGLMFFPDRKRGFAEIHRTLKPGGSIAVTSWAPVDQSPAMQTMFGALRAIKPDLPQPQRSIGTLENPEVFKQEMEDAGFRDVEISRVTKAFPVGTVPEFWKNMVRGSAPIQMLKKGMGEEMWREKEKLALAWLEETLPTLPMPLTSDARLGVGIK</sequence>
<reference evidence="2 3" key="1">
    <citation type="submission" date="2019-03" db="EMBL/GenBank/DDBJ databases">
        <title>Complete genome sequence of Ferrigenium kumadai strain An22, a microaerophilic iron-oxidizing bacterium isolated from a paddy field soil.</title>
        <authorList>
            <person name="Watanabe T."/>
            <person name="Asakawa S."/>
        </authorList>
    </citation>
    <scope>NUCLEOTIDE SEQUENCE [LARGE SCALE GENOMIC DNA]</scope>
    <source>
        <strain evidence="2 3">An22</strain>
    </source>
</reference>
<keyword evidence="3" id="KW-1185">Reference proteome</keyword>
<dbReference type="SUPFAM" id="SSF53335">
    <property type="entry name" value="S-adenosyl-L-methionine-dependent methyltransferases"/>
    <property type="match status" value="1"/>
</dbReference>
<evidence type="ECO:0000259" key="1">
    <source>
        <dbReference type="Pfam" id="PF13649"/>
    </source>
</evidence>
<dbReference type="CDD" id="cd02440">
    <property type="entry name" value="AdoMet_MTases"/>
    <property type="match status" value="1"/>
</dbReference>
<accession>A0AAN1T086</accession>
<dbReference type="KEGG" id="fku:FGKAn22_06420"/>
<dbReference type="Proteomes" id="UP001319121">
    <property type="component" value="Chromosome"/>
</dbReference>
<evidence type="ECO:0000313" key="3">
    <source>
        <dbReference type="Proteomes" id="UP001319121"/>
    </source>
</evidence>
<dbReference type="PANTHER" id="PTHR43591">
    <property type="entry name" value="METHYLTRANSFERASE"/>
    <property type="match status" value="1"/>
</dbReference>
<dbReference type="AlphaFoldDB" id="A0AAN1T086"/>
<dbReference type="RefSeq" id="WP_212786553.1">
    <property type="nucleotide sequence ID" value="NZ_AP019536.1"/>
</dbReference>
<feature type="domain" description="Methyltransferase" evidence="1">
    <location>
        <begin position="49"/>
        <end position="142"/>
    </location>
</feature>
<dbReference type="GO" id="GO:0008168">
    <property type="term" value="F:methyltransferase activity"/>
    <property type="evidence" value="ECO:0007669"/>
    <property type="project" value="TreeGrafter"/>
</dbReference>
<dbReference type="InterPro" id="IPR029063">
    <property type="entry name" value="SAM-dependent_MTases_sf"/>
</dbReference>
<proteinExistence type="predicted"/>
<dbReference type="Gene3D" id="3.40.50.150">
    <property type="entry name" value="Vaccinia Virus protein VP39"/>
    <property type="match status" value="1"/>
</dbReference>